<gene>
    <name evidence="10" type="ORF">PHYSODRAFT_513915</name>
</gene>
<dbReference type="Pfam" id="PF12341">
    <property type="entry name" value="Mcl1_mid"/>
    <property type="match status" value="1"/>
</dbReference>
<dbReference type="InterPro" id="IPR015943">
    <property type="entry name" value="WD40/YVTN_repeat-like_dom_sf"/>
</dbReference>
<dbReference type="InterPro" id="IPR057646">
    <property type="entry name" value="WD40_WDHD1_1st"/>
</dbReference>
<dbReference type="EMBL" id="JH159156">
    <property type="protein sequence ID" value="EGZ13205.1"/>
    <property type="molecule type" value="Genomic_DNA"/>
</dbReference>
<evidence type="ECO:0000256" key="6">
    <source>
        <dbReference type="SAM" id="MobiDB-lite"/>
    </source>
</evidence>
<feature type="compositionally biased region" description="Polar residues" evidence="6">
    <location>
        <begin position="996"/>
        <end position="1006"/>
    </location>
</feature>
<dbReference type="Pfam" id="PF20946">
    <property type="entry name" value="Ctf4_C"/>
    <property type="match status" value="1"/>
</dbReference>
<dbReference type="STRING" id="1094619.G4ZTT1"/>
<dbReference type="InterPro" id="IPR036322">
    <property type="entry name" value="WD40_repeat_dom_sf"/>
</dbReference>
<evidence type="ECO:0000256" key="5">
    <source>
        <dbReference type="PROSITE-ProRule" id="PRU00221"/>
    </source>
</evidence>
<feature type="domain" description="WDHD1 first WD40" evidence="9">
    <location>
        <begin position="38"/>
        <end position="316"/>
    </location>
</feature>
<organism evidence="10 11">
    <name type="scientific">Phytophthora sojae (strain P6497)</name>
    <name type="common">Soybean stem and root rot agent</name>
    <name type="synonym">Phytophthora megasperma f. sp. glycines</name>
    <dbReference type="NCBI Taxonomy" id="1094619"/>
    <lineage>
        <taxon>Eukaryota</taxon>
        <taxon>Sar</taxon>
        <taxon>Stramenopiles</taxon>
        <taxon>Oomycota</taxon>
        <taxon>Peronosporomycetes</taxon>
        <taxon>Peronosporales</taxon>
        <taxon>Peronosporaceae</taxon>
        <taxon>Phytophthora</taxon>
    </lineage>
</organism>
<evidence type="ECO:0000259" key="7">
    <source>
        <dbReference type="Pfam" id="PF12341"/>
    </source>
</evidence>
<feature type="region of interest" description="Disordered" evidence="6">
    <location>
        <begin position="404"/>
        <end position="432"/>
    </location>
</feature>
<dbReference type="SMR" id="G4ZTT1"/>
<evidence type="ECO:0000256" key="1">
    <source>
        <dbReference type="ARBA" id="ARBA00004123"/>
    </source>
</evidence>
<accession>G4ZTT1</accession>
<feature type="region of interest" description="Disordered" evidence="6">
    <location>
        <begin position="884"/>
        <end position="1031"/>
    </location>
</feature>
<dbReference type="InParanoid" id="G4ZTT1"/>
<dbReference type="Pfam" id="PF24817">
    <property type="entry name" value="WD40_WDHD1_1st"/>
    <property type="match status" value="1"/>
</dbReference>
<dbReference type="AlphaFoldDB" id="G4ZTT1"/>
<reference evidence="10 11" key="1">
    <citation type="journal article" date="2006" name="Science">
        <title>Phytophthora genome sequences uncover evolutionary origins and mechanisms of pathogenesis.</title>
        <authorList>
            <person name="Tyler B.M."/>
            <person name="Tripathy S."/>
            <person name="Zhang X."/>
            <person name="Dehal P."/>
            <person name="Jiang R.H."/>
            <person name="Aerts A."/>
            <person name="Arredondo F.D."/>
            <person name="Baxter L."/>
            <person name="Bensasson D."/>
            <person name="Beynon J.L."/>
            <person name="Chapman J."/>
            <person name="Damasceno C.M."/>
            <person name="Dorrance A.E."/>
            <person name="Dou D."/>
            <person name="Dickerman A.W."/>
            <person name="Dubchak I.L."/>
            <person name="Garbelotto M."/>
            <person name="Gijzen M."/>
            <person name="Gordon S.G."/>
            <person name="Govers F."/>
            <person name="Grunwald N.J."/>
            <person name="Huang W."/>
            <person name="Ivors K.L."/>
            <person name="Jones R.W."/>
            <person name="Kamoun S."/>
            <person name="Krampis K."/>
            <person name="Lamour K.H."/>
            <person name="Lee M.K."/>
            <person name="McDonald W.H."/>
            <person name="Medina M."/>
            <person name="Meijer H.J."/>
            <person name="Nordberg E.K."/>
            <person name="Maclean D.J."/>
            <person name="Ospina-Giraldo M.D."/>
            <person name="Morris P.F."/>
            <person name="Phuntumart V."/>
            <person name="Putnam N.H."/>
            <person name="Rash S."/>
            <person name="Rose J.K."/>
            <person name="Sakihama Y."/>
            <person name="Salamov A.A."/>
            <person name="Savidor A."/>
            <person name="Scheuring C.F."/>
            <person name="Smith B.M."/>
            <person name="Sobral B.W."/>
            <person name="Terry A."/>
            <person name="Torto-Alalibo T.A."/>
            <person name="Win J."/>
            <person name="Xu Z."/>
            <person name="Zhang H."/>
            <person name="Grigoriev I.V."/>
            <person name="Rokhsar D.S."/>
            <person name="Boore J.L."/>
        </authorList>
    </citation>
    <scope>NUCLEOTIDE SEQUENCE [LARGE SCALE GENOMIC DNA]</scope>
    <source>
        <strain evidence="10 11">P6497</strain>
    </source>
</reference>
<feature type="compositionally biased region" description="Polar residues" evidence="6">
    <location>
        <begin position="418"/>
        <end position="429"/>
    </location>
</feature>
<comment type="subcellular location">
    <subcellularLocation>
        <location evidence="1">Nucleus</location>
    </subcellularLocation>
</comment>
<feature type="domain" description="WDHD1/CFT4 second beta-propeller" evidence="7">
    <location>
        <begin position="438"/>
        <end position="763"/>
    </location>
</feature>
<feature type="compositionally biased region" description="Low complexity" evidence="6">
    <location>
        <begin position="963"/>
        <end position="977"/>
    </location>
</feature>
<dbReference type="Proteomes" id="UP000002640">
    <property type="component" value="Unassembled WGS sequence"/>
</dbReference>
<feature type="domain" description="WDHD1/CFT4 helical bundle" evidence="8">
    <location>
        <begin position="795"/>
        <end position="877"/>
    </location>
</feature>
<evidence type="ECO:0000313" key="11">
    <source>
        <dbReference type="Proteomes" id="UP000002640"/>
    </source>
</evidence>
<evidence type="ECO:0000259" key="8">
    <source>
        <dbReference type="Pfam" id="PF20946"/>
    </source>
</evidence>
<dbReference type="GO" id="GO:0006281">
    <property type="term" value="P:DNA repair"/>
    <property type="evidence" value="ECO:0007669"/>
    <property type="project" value="TreeGrafter"/>
</dbReference>
<dbReference type="GO" id="GO:0006261">
    <property type="term" value="P:DNA-templated DNA replication"/>
    <property type="evidence" value="ECO:0007669"/>
    <property type="project" value="TreeGrafter"/>
</dbReference>
<dbReference type="KEGG" id="psoj:PHYSODRAFT_513915"/>
<dbReference type="Gene3D" id="2.130.10.10">
    <property type="entry name" value="YVTN repeat-like/Quinoprotein amine dehydrogenase"/>
    <property type="match status" value="2"/>
</dbReference>
<dbReference type="GO" id="GO:0000278">
    <property type="term" value="P:mitotic cell cycle"/>
    <property type="evidence" value="ECO:0007669"/>
    <property type="project" value="TreeGrafter"/>
</dbReference>
<feature type="compositionally biased region" description="Low complexity" evidence="6">
    <location>
        <begin position="884"/>
        <end position="899"/>
    </location>
</feature>
<evidence type="ECO:0000256" key="3">
    <source>
        <dbReference type="ARBA" id="ARBA00022737"/>
    </source>
</evidence>
<feature type="repeat" description="WD" evidence="5">
    <location>
        <begin position="246"/>
        <end position="287"/>
    </location>
</feature>
<keyword evidence="4" id="KW-0539">Nucleus</keyword>
<name>G4ZTT1_PHYSP</name>
<protein>
    <submittedName>
        <fullName evidence="10">Uncharacterized protein</fullName>
    </submittedName>
</protein>
<dbReference type="SMART" id="SM00320">
    <property type="entry name" value="WD40"/>
    <property type="match status" value="2"/>
</dbReference>
<dbReference type="PANTHER" id="PTHR19932">
    <property type="entry name" value="WD REPEAT AND HMG-BOX DNA BINDING PROTEIN"/>
    <property type="match status" value="1"/>
</dbReference>
<keyword evidence="11" id="KW-1185">Reference proteome</keyword>
<evidence type="ECO:0000256" key="4">
    <source>
        <dbReference type="ARBA" id="ARBA00023242"/>
    </source>
</evidence>
<dbReference type="GO" id="GO:0043596">
    <property type="term" value="C:nuclear replication fork"/>
    <property type="evidence" value="ECO:0007669"/>
    <property type="project" value="TreeGrafter"/>
</dbReference>
<dbReference type="InterPro" id="IPR001680">
    <property type="entry name" value="WD40_rpt"/>
</dbReference>
<feature type="compositionally biased region" description="Acidic residues" evidence="6">
    <location>
        <begin position="373"/>
        <end position="384"/>
    </location>
</feature>
<keyword evidence="3" id="KW-0677">Repeat</keyword>
<dbReference type="RefSeq" id="XP_009530634.1">
    <property type="nucleotide sequence ID" value="XM_009532339.1"/>
</dbReference>
<dbReference type="PROSITE" id="PS50082">
    <property type="entry name" value="WD_REPEATS_2"/>
    <property type="match status" value="1"/>
</dbReference>
<dbReference type="GO" id="GO:0003682">
    <property type="term" value="F:chromatin binding"/>
    <property type="evidence" value="ECO:0007669"/>
    <property type="project" value="TreeGrafter"/>
</dbReference>
<dbReference type="SUPFAM" id="SSF50978">
    <property type="entry name" value="WD40 repeat-like"/>
    <property type="match status" value="1"/>
</dbReference>
<dbReference type="PANTHER" id="PTHR19932:SF10">
    <property type="entry name" value="WD REPEAT AND HMG-BOX DNA-BINDING PROTEIN 1"/>
    <property type="match status" value="1"/>
</dbReference>
<dbReference type="InterPro" id="IPR048591">
    <property type="entry name" value="WDHD1/CFT4_hel"/>
</dbReference>
<feature type="compositionally biased region" description="Basic and acidic residues" evidence="6">
    <location>
        <begin position="913"/>
        <end position="922"/>
    </location>
</feature>
<evidence type="ECO:0000259" key="9">
    <source>
        <dbReference type="Pfam" id="PF24817"/>
    </source>
</evidence>
<proteinExistence type="predicted"/>
<keyword evidence="2 5" id="KW-0853">WD repeat</keyword>
<feature type="region of interest" description="Disordered" evidence="6">
    <location>
        <begin position="362"/>
        <end position="384"/>
    </location>
</feature>
<feature type="compositionally biased region" description="Basic residues" evidence="6">
    <location>
        <begin position="1021"/>
        <end position="1031"/>
    </location>
</feature>
<dbReference type="InterPro" id="IPR022100">
    <property type="entry name" value="WDHD1/CFT4_beta-prop_2nd"/>
</dbReference>
<sequence length="1031" mass="113225">METMKEIAVNVNGKGAMQLVTTLRAMKDGQVPAGRDVVFTSGEDGVLYVTDLAAESSVYQAEVCEGFVPSFAVTPEQSHVLIVSDDDSNVASYSLPPDCQLDQLLRRSTVSIRQVACSTQFVAIADEEPVVRVLLRSNTEQVILAEGATGAIKSVVLDPQEKYLCASSEDATVRVFALDVAAQRATEAKRFSIKHGDIRHDDVLLRCAWQPGDNRKLLAVPMDKGIVELFERDTWSSKGRLMLPIGRSTAADVDILSFSPNGQYLAAATCAKEVFVWELETQTVLRSFKIDYPALGVQFANKSNALVIYHTGGKLAFVKDVIPAGHTPPQHTVGLPTTAATTAPVNSSQLRKKSLKASAFVEDEAEVDGKHDDEDEEEVSFDDDNEARVEAIKASFGFGAAANAANDDQVEDEDVSMSAGTTSKSSGQEVSPLRTVTEPFQPGSVMDPTGRSSSATSLLAWTPEGEIEVIRGASMSENLVKVEFTDKSRRGFKFNDNYMFSMAFLDDYGAVFAVPRRAREDWEDLEAGSSESDVISSFVFYRPFESWASNSSWHKTLPEGEDAECVAAGREFCAVATSLQTLRIYTTSGIDYALLRLPGRVVTMTAKESLLAVVYQGLHGQMLYQLLRIQVDSSRERVVLVSKGDLPMTPPPRDVFASHKENEMTREDPSNWSKLTWLGFDDRQILYAVDSFSCVQALSPSTGWSWFPIGCVGNALQKKPEDRHGVFTLGVVNDSLLYFPLEKGARAPKLRGNHRPVPGTFPLRTASFPKTSKKNEDASNGHMWQNVRLCGLEAIANEMNADQVADQVVHEQAEIDKALILMMKMACSNDEPARVLDLAKCLHLEKSHQIAQKLAIHFQLRQLQSQLYELYRVKFEEPKRLEQEAAMQMQAASQPRRQPTASYRSTFQEEDAPESREVEPLRRARSILSRPPASSPREDEQHDTEDAASADGTQEDQAPGSPKASSRSKTSSSTAAARVERSVAPANPFLKKPGGSTASPSGSKKTGLQRLAKFASPPPAKKQRRSTTWKK</sequence>
<dbReference type="GeneID" id="20659517"/>
<evidence type="ECO:0000256" key="2">
    <source>
        <dbReference type="ARBA" id="ARBA00022574"/>
    </source>
</evidence>
<evidence type="ECO:0000313" key="10">
    <source>
        <dbReference type="EMBL" id="EGZ13205.1"/>
    </source>
</evidence>
<dbReference type="OMA" id="RYAHTNG"/>